<feature type="region of interest" description="Disordered" evidence="2">
    <location>
        <begin position="198"/>
        <end position="221"/>
    </location>
</feature>
<dbReference type="GO" id="GO:0007165">
    <property type="term" value="P:signal transduction"/>
    <property type="evidence" value="ECO:0007669"/>
    <property type="project" value="TreeGrafter"/>
</dbReference>
<sequence length="421" mass="45800">MGGDLKDPGIVQVIAVVMDLFTDSDIFQDIVDAASKRRVPVYIILDEAGVKYFLEMCQGLELADFRIRNIRVRSVTGVGFYMPMGKIKGTLSSRFLMVDGDKVATGSYRFTWSSSYVDRNLLLLLTGQYVEPFDVEFRELYAISEEVNLFQQLGLGGGAGRLGLNYSSTVARKLINPKYALVAGSRQPPGEMMRWAARQERDPGGSPEGQEEGGGGGESARRLDSFLNDLVTVEQLLPPVEPIPLRALSRTEGRKVSHMHIDLRPKAREAPAQNGKGEAANGEAMSTKEGKRFSSRFFSRRAKRPAASNSMDSSLSTETVTDRDFLMGKKTNEGSSANISGHILSSIACQGRVSEFSVAPKQPGPAPAGAQDLQSDLMILNTITIGGSDPTASSRAQLHLAPEEEQGCLFLLANIRDPLSF</sequence>
<dbReference type="STRING" id="10181.G5AYW1"/>
<feature type="region of interest" description="Disordered" evidence="2">
    <location>
        <begin position="265"/>
        <end position="290"/>
    </location>
</feature>
<evidence type="ECO:0000256" key="2">
    <source>
        <dbReference type="SAM" id="MobiDB-lite"/>
    </source>
</evidence>
<reference evidence="4 5" key="1">
    <citation type="journal article" date="2011" name="Nature">
        <title>Genome sequencing reveals insights into physiology and longevity of the naked mole rat.</title>
        <authorList>
            <person name="Kim E.B."/>
            <person name="Fang X."/>
            <person name="Fushan A.A."/>
            <person name="Huang Z."/>
            <person name="Lobanov A.V."/>
            <person name="Han L."/>
            <person name="Marino S.M."/>
            <person name="Sun X."/>
            <person name="Turanov A.A."/>
            <person name="Yang P."/>
            <person name="Yim S.H."/>
            <person name="Zhao X."/>
            <person name="Kasaikina M.V."/>
            <person name="Stoletzki N."/>
            <person name="Peng C."/>
            <person name="Polak P."/>
            <person name="Xiong Z."/>
            <person name="Kiezun A."/>
            <person name="Zhu Y."/>
            <person name="Chen Y."/>
            <person name="Kryukov G.V."/>
            <person name="Zhang Q."/>
            <person name="Peshkin L."/>
            <person name="Yang L."/>
            <person name="Bronson R.T."/>
            <person name="Buffenstein R."/>
            <person name="Wang B."/>
            <person name="Han C."/>
            <person name="Li Q."/>
            <person name="Chen L."/>
            <person name="Zhao W."/>
            <person name="Sunyaev S.R."/>
            <person name="Park T.J."/>
            <person name="Zhang G."/>
            <person name="Wang J."/>
            <person name="Gladyshev V.N."/>
        </authorList>
    </citation>
    <scope>NUCLEOTIDE SEQUENCE [LARGE SCALE GENOMIC DNA]</scope>
</reference>
<dbReference type="AlphaFoldDB" id="G5AYW1"/>
<dbReference type="InParanoid" id="G5AYW1"/>
<comment type="similarity">
    <text evidence="1">Belongs to the FAM83 family.</text>
</comment>
<dbReference type="InterPro" id="IPR012461">
    <property type="entry name" value="SACK1"/>
</dbReference>
<dbReference type="PANTHER" id="PTHR16181">
    <property type="entry name" value="PROTEIN FAM83A-RELATED"/>
    <property type="match status" value="1"/>
</dbReference>
<organism evidence="4 5">
    <name type="scientific">Heterocephalus glaber</name>
    <name type="common">Naked mole rat</name>
    <dbReference type="NCBI Taxonomy" id="10181"/>
    <lineage>
        <taxon>Eukaryota</taxon>
        <taxon>Metazoa</taxon>
        <taxon>Chordata</taxon>
        <taxon>Craniata</taxon>
        <taxon>Vertebrata</taxon>
        <taxon>Euteleostomi</taxon>
        <taxon>Mammalia</taxon>
        <taxon>Eutheria</taxon>
        <taxon>Euarchontoglires</taxon>
        <taxon>Glires</taxon>
        <taxon>Rodentia</taxon>
        <taxon>Hystricomorpha</taxon>
        <taxon>Bathyergidae</taxon>
        <taxon>Heterocephalus</taxon>
    </lineage>
</organism>
<dbReference type="EMBL" id="JH167581">
    <property type="protein sequence ID" value="EHB02231.1"/>
    <property type="molecule type" value="Genomic_DNA"/>
</dbReference>
<dbReference type="PANTHER" id="PTHR16181:SF29">
    <property type="entry name" value="PROTEIN FAM83A-RELATED"/>
    <property type="match status" value="1"/>
</dbReference>
<gene>
    <name evidence="4" type="ORF">GW7_02608</name>
</gene>
<evidence type="ECO:0000313" key="4">
    <source>
        <dbReference type="EMBL" id="EHB02231.1"/>
    </source>
</evidence>
<protein>
    <submittedName>
        <fullName evidence="4">Protein FAM83F</fullName>
    </submittedName>
</protein>
<dbReference type="GO" id="GO:0019901">
    <property type="term" value="F:protein kinase binding"/>
    <property type="evidence" value="ECO:0007669"/>
    <property type="project" value="TreeGrafter"/>
</dbReference>
<name>G5AYW1_HETGA</name>
<dbReference type="Proteomes" id="UP000006813">
    <property type="component" value="Unassembled WGS sequence"/>
</dbReference>
<dbReference type="FunCoup" id="G5AYW1">
    <property type="interactions" value="3"/>
</dbReference>
<dbReference type="Pfam" id="PF07894">
    <property type="entry name" value="SACK1"/>
    <property type="match status" value="1"/>
</dbReference>
<dbReference type="Gene3D" id="3.30.870.10">
    <property type="entry name" value="Endonuclease Chain A"/>
    <property type="match status" value="1"/>
</dbReference>
<dbReference type="SUPFAM" id="SSF56024">
    <property type="entry name" value="Phospholipase D/nuclease"/>
    <property type="match status" value="1"/>
</dbReference>
<dbReference type="InterPro" id="IPR050944">
    <property type="entry name" value="FAM83"/>
</dbReference>
<evidence type="ECO:0000313" key="5">
    <source>
        <dbReference type="Proteomes" id="UP000006813"/>
    </source>
</evidence>
<evidence type="ECO:0000256" key="1">
    <source>
        <dbReference type="ARBA" id="ARBA00006937"/>
    </source>
</evidence>
<dbReference type="eggNOG" id="ENOG502QPW1">
    <property type="taxonomic scope" value="Eukaryota"/>
</dbReference>
<feature type="domain" description="Scaffolding anchor of CK1" evidence="3">
    <location>
        <begin position="12"/>
        <end position="145"/>
    </location>
</feature>
<evidence type="ECO:0000259" key="3">
    <source>
        <dbReference type="Pfam" id="PF07894"/>
    </source>
</evidence>
<proteinExistence type="inferred from homology"/>
<accession>G5AYW1</accession>
<feature type="region of interest" description="Disordered" evidence="2">
    <location>
        <begin position="296"/>
        <end position="315"/>
    </location>
</feature>